<protein>
    <submittedName>
        <fullName evidence="2">Gliding motility-associated C-terminal domain-containing protein</fullName>
    </submittedName>
</protein>
<dbReference type="Gene3D" id="2.60.40.10">
    <property type="entry name" value="Immunoglobulins"/>
    <property type="match status" value="1"/>
</dbReference>
<keyword evidence="3" id="KW-1185">Reference proteome</keyword>
<sequence length="487" mass="52769">MELHLGTKVSFYWLNCILLFFCLSGKAQIVIGAPSLGFSQACASDSFNSYTTSFVFSPESGLQSNNQFIIELSDADGDFTSAEVIYTSNTGEFTTSPASINFSFPTTTSGENYRIRIKATAPSATSSGSQSFAAYYKLQDSPFTINNLVSTGAYCTGSSYLLSIDNPGSATNDSPLNYPSLTFNWYRETSPTTSIFVAEGETLEVNTEGTYFVETNYGSCTSDSASNRVTISEASNGQANATIVSSLGNPYCPAQGLTTLTTIGGNSYQWFLDGEVIDGATNQMYLTNTSGNFSVQVDLGDCMASGSIDLVSELFNSDINVDEVNFIEDGQTLTITVTNDANNPSYEWFLNGNLIANETSESLVTDEFGDYSVIITESTGCTGAVEYQFTIQEAIEQFPNVEDIPNIVSPNNDGINDKWIIPQAFVSGTNTSIRIFSSQGKLVFQTNDYQNDWPQNDLGLSAINQVYYYIIETPEGNSKKGSITLIK</sequence>
<keyword evidence="1" id="KW-0472">Membrane</keyword>
<evidence type="ECO:0000256" key="1">
    <source>
        <dbReference type="SAM" id="Phobius"/>
    </source>
</evidence>
<dbReference type="RefSeq" id="WP_386127106.1">
    <property type="nucleotide sequence ID" value="NZ_JBHTJL010000003.1"/>
</dbReference>
<gene>
    <name evidence="2" type="ORF">ACFQ1Q_01130</name>
</gene>
<dbReference type="EMBL" id="JBHTJL010000003">
    <property type="protein sequence ID" value="MFD1061830.1"/>
    <property type="molecule type" value="Genomic_DNA"/>
</dbReference>
<accession>A0ABW3N5B6</accession>
<reference evidence="3" key="1">
    <citation type="journal article" date="2019" name="Int. J. Syst. Evol. Microbiol.">
        <title>The Global Catalogue of Microorganisms (GCM) 10K type strain sequencing project: providing services to taxonomists for standard genome sequencing and annotation.</title>
        <authorList>
            <consortium name="The Broad Institute Genomics Platform"/>
            <consortium name="The Broad Institute Genome Sequencing Center for Infectious Disease"/>
            <person name="Wu L."/>
            <person name="Ma J."/>
        </authorList>
    </citation>
    <scope>NUCLEOTIDE SEQUENCE [LARGE SCALE GENOMIC DNA]</scope>
    <source>
        <strain evidence="3">CCUG 62215</strain>
    </source>
</reference>
<comment type="caution">
    <text evidence="2">The sequence shown here is derived from an EMBL/GenBank/DDBJ whole genome shotgun (WGS) entry which is preliminary data.</text>
</comment>
<feature type="transmembrane region" description="Helical" evidence="1">
    <location>
        <begin position="12"/>
        <end position="31"/>
    </location>
</feature>
<proteinExistence type="predicted"/>
<keyword evidence="1" id="KW-0812">Transmembrane</keyword>
<keyword evidence="1" id="KW-1133">Transmembrane helix</keyword>
<dbReference type="InterPro" id="IPR026341">
    <property type="entry name" value="T9SS_type_B"/>
</dbReference>
<evidence type="ECO:0000313" key="2">
    <source>
        <dbReference type="EMBL" id="MFD1061830.1"/>
    </source>
</evidence>
<dbReference type="InterPro" id="IPR013783">
    <property type="entry name" value="Ig-like_fold"/>
</dbReference>
<name>A0ABW3N5B6_9FLAO</name>
<organism evidence="2 3">
    <name type="scientific">Winogradskyella litorisediminis</name>
    <dbReference type="NCBI Taxonomy" id="1156618"/>
    <lineage>
        <taxon>Bacteria</taxon>
        <taxon>Pseudomonadati</taxon>
        <taxon>Bacteroidota</taxon>
        <taxon>Flavobacteriia</taxon>
        <taxon>Flavobacteriales</taxon>
        <taxon>Flavobacteriaceae</taxon>
        <taxon>Winogradskyella</taxon>
    </lineage>
</organism>
<evidence type="ECO:0000313" key="3">
    <source>
        <dbReference type="Proteomes" id="UP001597013"/>
    </source>
</evidence>
<dbReference type="Pfam" id="PF13585">
    <property type="entry name" value="CHU_C"/>
    <property type="match status" value="1"/>
</dbReference>
<dbReference type="Proteomes" id="UP001597013">
    <property type="component" value="Unassembled WGS sequence"/>
</dbReference>
<dbReference type="NCBIfam" id="TIGR04131">
    <property type="entry name" value="Bac_Flav_CTERM"/>
    <property type="match status" value="1"/>
</dbReference>